<dbReference type="InterPro" id="IPR016084">
    <property type="entry name" value="Haem_Oase-like_multi-hlx"/>
</dbReference>
<accession>A0A1V0SKU6</accession>
<evidence type="ECO:0000256" key="1">
    <source>
        <dbReference type="ARBA" id="ARBA00023002"/>
    </source>
</evidence>
<evidence type="ECO:0000313" key="2">
    <source>
        <dbReference type="EMBL" id="ARF12365.1"/>
    </source>
</evidence>
<sequence length="217" mass="25254">MDQILSLSNKINNITSNKYLLKLSQNPSLDNFLTSQDSFIDAVDNWSKILALLLTKLPSDKERSIIVNNLYDEHGSGNPNKSHVGTFKEFMKSLNYKEEVSLNSTNTFTHTIIKQFNDRLTHYIGMNNWIQNVAMLGMIEYVYITISTYIHNYVEQYIPSDQITHYSLHEIMDVKHSTELFELLVPYIDSNYNDIQNGLELGYFIFDDLYNSLSHYL</sequence>
<protein>
    <submittedName>
        <fullName evidence="2">Heme oxygenase</fullName>
    </submittedName>
</protein>
<keyword evidence="1" id="KW-0560">Oxidoreductase</keyword>
<dbReference type="PANTHER" id="PTHR40279:SF3">
    <property type="entry name" value="4-AMINOBENZOATE SYNTHASE"/>
    <property type="match status" value="1"/>
</dbReference>
<dbReference type="SUPFAM" id="SSF48613">
    <property type="entry name" value="Heme oxygenase-like"/>
    <property type="match status" value="1"/>
</dbReference>
<dbReference type="InterPro" id="IPR039068">
    <property type="entry name" value="PqqC-like"/>
</dbReference>
<dbReference type="PANTHER" id="PTHR40279">
    <property type="entry name" value="PQQC-LIKE PROTEIN"/>
    <property type="match status" value="1"/>
</dbReference>
<gene>
    <name evidence="2" type="ORF">Klosneuvirus_5_35</name>
</gene>
<proteinExistence type="predicted"/>
<dbReference type="GO" id="GO:0016491">
    <property type="term" value="F:oxidoreductase activity"/>
    <property type="evidence" value="ECO:0007669"/>
    <property type="project" value="UniProtKB-KW"/>
</dbReference>
<dbReference type="EMBL" id="KY684112">
    <property type="protein sequence ID" value="ARF12365.1"/>
    <property type="molecule type" value="Genomic_DNA"/>
</dbReference>
<organism evidence="2">
    <name type="scientific">Klosneuvirus KNV1</name>
    <dbReference type="NCBI Taxonomy" id="1977640"/>
    <lineage>
        <taxon>Viruses</taxon>
        <taxon>Varidnaviria</taxon>
        <taxon>Bamfordvirae</taxon>
        <taxon>Nucleocytoviricota</taxon>
        <taxon>Megaviricetes</taxon>
        <taxon>Imitervirales</taxon>
        <taxon>Mimiviridae</taxon>
        <taxon>Klosneuvirinae</taxon>
        <taxon>Klosneuvirus</taxon>
    </lineage>
</organism>
<dbReference type="Pfam" id="PF14518">
    <property type="entry name" value="Haem_oxygenas_2"/>
    <property type="match status" value="1"/>
</dbReference>
<reference evidence="2" key="1">
    <citation type="journal article" date="2017" name="Science">
        <title>Giant viruses with an expanded complement of translation system components.</title>
        <authorList>
            <person name="Schulz F."/>
            <person name="Yutin N."/>
            <person name="Ivanova N.N."/>
            <person name="Ortega D.R."/>
            <person name="Lee T.K."/>
            <person name="Vierheilig J."/>
            <person name="Daims H."/>
            <person name="Horn M."/>
            <person name="Wagner M."/>
            <person name="Jensen G.J."/>
            <person name="Kyrpides N.C."/>
            <person name="Koonin E.V."/>
            <person name="Woyke T."/>
        </authorList>
    </citation>
    <scope>NUCLEOTIDE SEQUENCE</scope>
    <source>
        <strain evidence="2">KNV1</strain>
    </source>
</reference>
<dbReference type="Gene3D" id="1.20.910.10">
    <property type="entry name" value="Heme oxygenase-like"/>
    <property type="match status" value="1"/>
</dbReference>
<name>A0A1V0SKU6_9VIRU</name>